<dbReference type="PANTHER" id="PTHR36222">
    <property type="entry name" value="SERINE PROTEASE INHIBITOR RV3364C"/>
    <property type="match status" value="1"/>
</dbReference>
<keyword evidence="3" id="KW-1185">Reference proteome</keyword>
<dbReference type="InterPro" id="IPR053141">
    <property type="entry name" value="Mycobact_SerProt_Inhib_Rv3364c"/>
</dbReference>
<dbReference type="Gene3D" id="3.30.450.30">
    <property type="entry name" value="Dynein light chain 2a, cytoplasmic"/>
    <property type="match status" value="1"/>
</dbReference>
<accession>A0A9X3ED79</accession>
<dbReference type="SMART" id="SM00960">
    <property type="entry name" value="Robl_LC7"/>
    <property type="match status" value="1"/>
</dbReference>
<dbReference type="SUPFAM" id="SSF103196">
    <property type="entry name" value="Roadblock/LC7 domain"/>
    <property type="match status" value="1"/>
</dbReference>
<dbReference type="InterPro" id="IPR004942">
    <property type="entry name" value="Roadblock/LAMTOR2_dom"/>
</dbReference>
<comment type="caution">
    <text evidence="2">The sequence shown here is derived from an EMBL/GenBank/DDBJ whole genome shotgun (WGS) entry which is preliminary data.</text>
</comment>
<dbReference type="RefSeq" id="WP_283172741.1">
    <property type="nucleotide sequence ID" value="NZ_JAPNOA010000018.1"/>
</dbReference>
<evidence type="ECO:0000313" key="2">
    <source>
        <dbReference type="EMBL" id="MCY0964525.1"/>
    </source>
</evidence>
<gene>
    <name evidence="2" type="ORF">OUO13_04945</name>
</gene>
<feature type="domain" description="Roadblock/LAMTOR2" evidence="1">
    <location>
        <begin position="14"/>
        <end position="104"/>
    </location>
</feature>
<protein>
    <submittedName>
        <fullName evidence="2">Roadblock/LC7 domain-containing protein</fullName>
    </submittedName>
</protein>
<evidence type="ECO:0000259" key="1">
    <source>
        <dbReference type="SMART" id="SM00960"/>
    </source>
</evidence>
<dbReference type="Proteomes" id="UP001150830">
    <property type="component" value="Unassembled WGS sequence"/>
</dbReference>
<organism evidence="2 3">
    <name type="scientific">Parathalassolituus penaei</name>
    <dbReference type="NCBI Taxonomy" id="2997323"/>
    <lineage>
        <taxon>Bacteria</taxon>
        <taxon>Pseudomonadati</taxon>
        <taxon>Pseudomonadota</taxon>
        <taxon>Gammaproteobacteria</taxon>
        <taxon>Oceanospirillales</taxon>
        <taxon>Oceanospirillaceae</taxon>
        <taxon>Parathalassolituus</taxon>
    </lineage>
</organism>
<name>A0A9X3ED79_9GAMM</name>
<proteinExistence type="predicted"/>
<dbReference type="EMBL" id="JAPNOA010000018">
    <property type="protein sequence ID" value="MCY0964525.1"/>
    <property type="molecule type" value="Genomic_DNA"/>
</dbReference>
<dbReference type="AlphaFoldDB" id="A0A9X3ED79"/>
<evidence type="ECO:0000313" key="3">
    <source>
        <dbReference type="Proteomes" id="UP001150830"/>
    </source>
</evidence>
<dbReference type="Pfam" id="PF03259">
    <property type="entry name" value="Robl_LC7"/>
    <property type="match status" value="1"/>
</dbReference>
<sequence>MNTSTRQQLAPRITATLRSLISHNDCGMVAAAVMSTDGFIIGSALRDDTNQDVFAAMNASLLVLAQRSSREIAIGELRQVMVLGTEGVMHLTCIGNNAVLAIATDVNANIGSVVLQTRRVSVRLQDILETPIVEAVNSN</sequence>
<dbReference type="PANTHER" id="PTHR36222:SF1">
    <property type="entry name" value="SERINE PROTEASE INHIBITOR RV3364C"/>
    <property type="match status" value="1"/>
</dbReference>
<reference evidence="2" key="1">
    <citation type="submission" date="2022-11" db="EMBL/GenBank/DDBJ databases">
        <title>Parathalassolutuus dongxingensis gen. nov., sp. nov., a novel member of family Oceanospirillaceae isolated from a coastal shrimp pond in Guangxi, China.</title>
        <authorList>
            <person name="Chen H."/>
        </authorList>
    </citation>
    <scope>NUCLEOTIDE SEQUENCE</scope>
    <source>
        <strain evidence="2">G-43</strain>
    </source>
</reference>